<feature type="domain" description="Type I restriction modification DNA specificity" evidence="6">
    <location>
        <begin position="24"/>
        <end position="199"/>
    </location>
</feature>
<evidence type="ECO:0000256" key="2">
    <source>
        <dbReference type="ARBA" id="ARBA00022747"/>
    </source>
</evidence>
<sequence length="456" mass="52237">MSEINSSLIKKEGLEWIGEIPRTWNINRLKISISKVKNGVWGEDQKRDKNDIECVRVADFNRLKFVIDNKPLTVRNVIENNKFLLEKGDLLIEKSGGGDKQPVGFVVRYNLNKPAVYANFIAKMTLNCELADSEYFMYLHSTLYAHRITLRSIKQTTGIQNLDINSYMNEYVPYPPLQIQREISKYLNQKTSEIDTLIADKERLIELLEEKRQAVITETVTKGLDPNVKMKDSGVEWIGEVPEHWEDSKIKHTCLINDKVLSESTPKDLDLHYIDIGSVNSSGEIIGIEKYKFSSAPSRARRVVKKGDTLISTVRTYLRAITWIDQDLTNLIASTGFAVITPQKMVEDRFLSYLLRSNLYVENIVSKSVGVSYPAISFKELENMPIFFPSIKEQKDIVKKIDDQSEHLISSKKEILLQISKLKEYRQSLIYEAVTGKIDVSDYDVPVESDPEEVSQ</sequence>
<evidence type="ECO:0000256" key="1">
    <source>
        <dbReference type="ARBA" id="ARBA00010923"/>
    </source>
</evidence>
<dbReference type="EMBL" id="CP012502">
    <property type="protein sequence ID" value="AOM84471.1"/>
    <property type="molecule type" value="Genomic_DNA"/>
</dbReference>
<dbReference type="InterPro" id="IPR000055">
    <property type="entry name" value="Restrct_endonuc_typeI_TRD"/>
</dbReference>
<keyword evidence="5" id="KW-0175">Coiled coil</keyword>
<dbReference type="RefSeq" id="WP_084007439.1">
    <property type="nucleotide sequence ID" value="NZ_CP012502.1"/>
</dbReference>
<dbReference type="EC" id="3.1.21.3" evidence="7"/>
<evidence type="ECO:0000256" key="4">
    <source>
        <dbReference type="ARBA" id="ARBA00038652"/>
    </source>
</evidence>
<evidence type="ECO:0000256" key="5">
    <source>
        <dbReference type="SAM" id="Coils"/>
    </source>
</evidence>
<name>A0A1D7QZM8_9BACI</name>
<accession>A0A1D7QZM8</accession>
<dbReference type="GO" id="GO:0009307">
    <property type="term" value="P:DNA restriction-modification system"/>
    <property type="evidence" value="ECO:0007669"/>
    <property type="project" value="UniProtKB-KW"/>
</dbReference>
<dbReference type="InterPro" id="IPR051212">
    <property type="entry name" value="Type-I_RE_S_subunit"/>
</dbReference>
<keyword evidence="2" id="KW-0680">Restriction system</keyword>
<dbReference type="KEGG" id="bbev:BBEV_3155"/>
<dbReference type="OrthoDB" id="9795776at2"/>
<keyword evidence="3" id="KW-0238">DNA-binding</keyword>
<dbReference type="GO" id="GO:0003677">
    <property type="term" value="F:DNA binding"/>
    <property type="evidence" value="ECO:0007669"/>
    <property type="project" value="UniProtKB-KW"/>
</dbReference>
<dbReference type="PATRIC" id="fig|632773.3.peg.3306"/>
<evidence type="ECO:0000256" key="3">
    <source>
        <dbReference type="ARBA" id="ARBA00023125"/>
    </source>
</evidence>
<proteinExistence type="inferred from homology"/>
<feature type="coiled-coil region" evidence="5">
    <location>
        <begin position="187"/>
        <end position="218"/>
    </location>
</feature>
<protein>
    <submittedName>
        <fullName evidence="7">Type I restriction-modification system, specificity subunit S</fullName>
        <ecNumber evidence="7">3.1.21.3</ecNumber>
    </submittedName>
</protein>
<gene>
    <name evidence="7" type="primary">hsdS</name>
    <name evidence="7" type="ORF">BBEV_3155</name>
</gene>
<comment type="similarity">
    <text evidence="1">Belongs to the type-I restriction system S methylase family.</text>
</comment>
<evidence type="ECO:0000313" key="7">
    <source>
        <dbReference type="EMBL" id="AOM84471.1"/>
    </source>
</evidence>
<keyword evidence="7" id="KW-0378">Hydrolase</keyword>
<dbReference type="PANTHER" id="PTHR43140">
    <property type="entry name" value="TYPE-1 RESTRICTION ENZYME ECOKI SPECIFICITY PROTEIN"/>
    <property type="match status" value="1"/>
</dbReference>
<dbReference type="GO" id="GO:0009035">
    <property type="term" value="F:type I site-specific deoxyribonuclease activity"/>
    <property type="evidence" value="ECO:0007669"/>
    <property type="project" value="UniProtKB-EC"/>
</dbReference>
<evidence type="ECO:0000313" key="8">
    <source>
        <dbReference type="Proteomes" id="UP000094463"/>
    </source>
</evidence>
<dbReference type="STRING" id="632773.BBEV_3155"/>
<dbReference type="Proteomes" id="UP000094463">
    <property type="component" value="Chromosome"/>
</dbReference>
<keyword evidence="8" id="KW-1185">Reference proteome</keyword>
<evidence type="ECO:0000259" key="6">
    <source>
        <dbReference type="Pfam" id="PF01420"/>
    </source>
</evidence>
<dbReference type="SUPFAM" id="SSF116734">
    <property type="entry name" value="DNA methylase specificity domain"/>
    <property type="match status" value="2"/>
</dbReference>
<feature type="domain" description="Type I restriction modification DNA specificity" evidence="6">
    <location>
        <begin position="242"/>
        <end position="419"/>
    </location>
</feature>
<comment type="subunit">
    <text evidence="4">The methyltransferase is composed of M and S polypeptides.</text>
</comment>
<dbReference type="Pfam" id="PF01420">
    <property type="entry name" value="Methylase_S"/>
    <property type="match status" value="2"/>
</dbReference>
<dbReference type="Gene3D" id="3.90.220.20">
    <property type="entry name" value="DNA methylase specificity domains"/>
    <property type="match status" value="2"/>
</dbReference>
<dbReference type="InterPro" id="IPR044946">
    <property type="entry name" value="Restrct_endonuc_typeI_TRD_sf"/>
</dbReference>
<dbReference type="Gene3D" id="1.10.287.1120">
    <property type="entry name" value="Bipartite methylase S protein"/>
    <property type="match status" value="1"/>
</dbReference>
<dbReference type="REBASE" id="158267">
    <property type="entry name" value="S1.BbeJBORF3156P"/>
</dbReference>
<dbReference type="PANTHER" id="PTHR43140:SF1">
    <property type="entry name" value="TYPE I RESTRICTION ENZYME ECOKI SPECIFICITY SUBUNIT"/>
    <property type="match status" value="1"/>
</dbReference>
<dbReference type="AlphaFoldDB" id="A0A1D7QZM8"/>
<organism evidence="7 8">
    <name type="scientific">Salisediminibacterium beveridgei</name>
    <dbReference type="NCBI Taxonomy" id="632773"/>
    <lineage>
        <taxon>Bacteria</taxon>
        <taxon>Bacillati</taxon>
        <taxon>Bacillota</taxon>
        <taxon>Bacilli</taxon>
        <taxon>Bacillales</taxon>
        <taxon>Bacillaceae</taxon>
        <taxon>Salisediminibacterium</taxon>
    </lineage>
</organism>
<reference evidence="7 8" key="1">
    <citation type="submission" date="2015-08" db="EMBL/GenBank/DDBJ databases">
        <title>The complete genome sequence of Bacillus beveridgei MLTeJB.</title>
        <authorList>
            <person name="Hanson T.E."/>
            <person name="Mesa C."/>
            <person name="Basesman S.M."/>
            <person name="Oremland R.S."/>
        </authorList>
    </citation>
    <scope>NUCLEOTIDE SEQUENCE [LARGE SCALE GENOMIC DNA]</scope>
    <source>
        <strain evidence="7 8">MLTeJB</strain>
    </source>
</reference>